<evidence type="ECO:0000256" key="1">
    <source>
        <dbReference type="SAM" id="Phobius"/>
    </source>
</evidence>
<feature type="transmembrane region" description="Helical" evidence="1">
    <location>
        <begin position="30"/>
        <end position="52"/>
    </location>
</feature>
<evidence type="ECO:0000313" key="2">
    <source>
        <dbReference type="EMBL" id="MDP9793940.1"/>
    </source>
</evidence>
<dbReference type="RefSeq" id="WP_306829037.1">
    <property type="nucleotide sequence ID" value="NZ_JAUSRA010000001.1"/>
</dbReference>
<keyword evidence="3" id="KW-1185">Reference proteome</keyword>
<comment type="caution">
    <text evidence="2">The sequence shown here is derived from an EMBL/GenBank/DDBJ whole genome shotgun (WGS) entry which is preliminary data.</text>
</comment>
<organism evidence="2 3">
    <name type="scientific">Catenuloplanes nepalensis</name>
    <dbReference type="NCBI Taxonomy" id="587533"/>
    <lineage>
        <taxon>Bacteria</taxon>
        <taxon>Bacillati</taxon>
        <taxon>Actinomycetota</taxon>
        <taxon>Actinomycetes</taxon>
        <taxon>Micromonosporales</taxon>
        <taxon>Micromonosporaceae</taxon>
        <taxon>Catenuloplanes</taxon>
    </lineage>
</organism>
<evidence type="ECO:0000313" key="3">
    <source>
        <dbReference type="Proteomes" id="UP001240984"/>
    </source>
</evidence>
<dbReference type="Proteomes" id="UP001240984">
    <property type="component" value="Unassembled WGS sequence"/>
</dbReference>
<keyword evidence="1" id="KW-1133">Transmembrane helix</keyword>
<dbReference type="EMBL" id="JAUSRA010000001">
    <property type="protein sequence ID" value="MDP9793940.1"/>
    <property type="molecule type" value="Genomic_DNA"/>
</dbReference>
<gene>
    <name evidence="2" type="ORF">J2S43_002452</name>
</gene>
<protein>
    <submittedName>
        <fullName evidence="2">Membrane protein YphA (DoxX/SURF4 family)</fullName>
    </submittedName>
</protein>
<keyword evidence="1" id="KW-0472">Membrane</keyword>
<reference evidence="2 3" key="1">
    <citation type="submission" date="2023-07" db="EMBL/GenBank/DDBJ databases">
        <title>Sequencing the genomes of 1000 actinobacteria strains.</title>
        <authorList>
            <person name="Klenk H.-P."/>
        </authorList>
    </citation>
    <scope>NUCLEOTIDE SEQUENCE [LARGE SCALE GENOMIC DNA]</scope>
    <source>
        <strain evidence="2 3">DSM 44710</strain>
    </source>
</reference>
<keyword evidence="1" id="KW-0812">Transmembrane</keyword>
<proteinExistence type="predicted"/>
<sequence length="66" mass="6652">MLLALNMLGAYVFAHAGNGMFVDAGGAELVLGVGALLLTAIGAGRFSVDALLTPALRRRAPEPATA</sequence>
<name>A0ABT9MR82_9ACTN</name>
<accession>A0ABT9MR82</accession>